<organism evidence="1 2">
    <name type="scientific">Lophium mytilinum</name>
    <dbReference type="NCBI Taxonomy" id="390894"/>
    <lineage>
        <taxon>Eukaryota</taxon>
        <taxon>Fungi</taxon>
        <taxon>Dikarya</taxon>
        <taxon>Ascomycota</taxon>
        <taxon>Pezizomycotina</taxon>
        <taxon>Dothideomycetes</taxon>
        <taxon>Pleosporomycetidae</taxon>
        <taxon>Mytilinidiales</taxon>
        <taxon>Mytilinidiaceae</taxon>
        <taxon>Lophium</taxon>
    </lineage>
</organism>
<accession>A0A6A6Q9U5</accession>
<dbReference type="Proteomes" id="UP000799750">
    <property type="component" value="Unassembled WGS sequence"/>
</dbReference>
<dbReference type="EMBL" id="MU004200">
    <property type="protein sequence ID" value="KAF2488809.1"/>
    <property type="molecule type" value="Genomic_DNA"/>
</dbReference>
<proteinExistence type="predicted"/>
<evidence type="ECO:0000313" key="1">
    <source>
        <dbReference type="EMBL" id="KAF2488809.1"/>
    </source>
</evidence>
<protein>
    <submittedName>
        <fullName evidence="1">Uncharacterized protein</fullName>
    </submittedName>
</protein>
<gene>
    <name evidence="1" type="ORF">BU16DRAFT_213573</name>
</gene>
<name>A0A6A6Q9U5_9PEZI</name>
<reference evidence="1" key="1">
    <citation type="journal article" date="2020" name="Stud. Mycol.">
        <title>101 Dothideomycetes genomes: a test case for predicting lifestyles and emergence of pathogens.</title>
        <authorList>
            <person name="Haridas S."/>
            <person name="Albert R."/>
            <person name="Binder M."/>
            <person name="Bloem J."/>
            <person name="Labutti K."/>
            <person name="Salamov A."/>
            <person name="Andreopoulos B."/>
            <person name="Baker S."/>
            <person name="Barry K."/>
            <person name="Bills G."/>
            <person name="Bluhm B."/>
            <person name="Cannon C."/>
            <person name="Castanera R."/>
            <person name="Culley D."/>
            <person name="Daum C."/>
            <person name="Ezra D."/>
            <person name="Gonzalez J."/>
            <person name="Henrissat B."/>
            <person name="Kuo A."/>
            <person name="Liang C."/>
            <person name="Lipzen A."/>
            <person name="Lutzoni F."/>
            <person name="Magnuson J."/>
            <person name="Mondo S."/>
            <person name="Nolan M."/>
            <person name="Ohm R."/>
            <person name="Pangilinan J."/>
            <person name="Park H.-J."/>
            <person name="Ramirez L."/>
            <person name="Alfaro M."/>
            <person name="Sun H."/>
            <person name="Tritt A."/>
            <person name="Yoshinaga Y."/>
            <person name="Zwiers L.-H."/>
            <person name="Turgeon B."/>
            <person name="Goodwin S."/>
            <person name="Spatafora J."/>
            <person name="Crous P."/>
            <person name="Grigoriev I."/>
        </authorList>
    </citation>
    <scope>NUCLEOTIDE SEQUENCE</scope>
    <source>
        <strain evidence="1">CBS 269.34</strain>
    </source>
</reference>
<sequence>MCLPTMIDLGLTLRMIPTDPIWLHLRNMSRFSSRPPPFNDGQNDQWYDVCEKLHARDIWYGGSSPPSYPVETKTLRCTPSMPVMLFHDPLQTTPMPIGRNSAASSQITLGRSVNCMGSDPSMSPRNTLPRLQSQGYRHRCLAARRVGHRVGNSFMKDIHIRCQGVSEVCPWTKMPLFLIQNHHLVFAYFQYQRYPELRRCRVAASRPISSRPGGAAEIEHRPTGPGCR</sequence>
<evidence type="ECO:0000313" key="2">
    <source>
        <dbReference type="Proteomes" id="UP000799750"/>
    </source>
</evidence>
<dbReference type="AlphaFoldDB" id="A0A6A6Q9U5"/>
<keyword evidence="2" id="KW-1185">Reference proteome</keyword>